<dbReference type="CDD" id="cd22585">
    <property type="entry name" value="Rcat_RBR_DEAH12-like"/>
    <property type="match status" value="1"/>
</dbReference>
<evidence type="ECO:0000256" key="4">
    <source>
        <dbReference type="ARBA" id="ARBA00022737"/>
    </source>
</evidence>
<dbReference type="Pfam" id="PF13445">
    <property type="entry name" value="zf-RING_UBOX"/>
    <property type="match status" value="1"/>
</dbReference>
<feature type="domain" description="C3H1-type" evidence="11">
    <location>
        <begin position="404"/>
        <end position="431"/>
    </location>
</feature>
<dbReference type="GO" id="GO:0004842">
    <property type="term" value="F:ubiquitin-protein transferase activity"/>
    <property type="evidence" value="ECO:0007669"/>
    <property type="project" value="TreeGrafter"/>
</dbReference>
<proteinExistence type="evidence at transcript level"/>
<reference evidence="14" key="1">
    <citation type="journal article" date="2019" name="J. For. Res.">
        <title>Expression and analysis of zinc finger family gene in Lenzites gibbosa.</title>
        <authorList>
            <person name="Zhang J."/>
            <person name="Chi Y."/>
            <person name="Li S."/>
            <person name="Zhang J."/>
            <person name="Chen J."/>
        </authorList>
    </citation>
    <scope>NUCLEOTIDE SEQUENCE</scope>
    <source>
        <strain evidence="14">ZnF122</strain>
    </source>
</reference>
<evidence type="ECO:0000256" key="6">
    <source>
        <dbReference type="ARBA" id="ARBA00022786"/>
    </source>
</evidence>
<dbReference type="GO" id="GO:0000151">
    <property type="term" value="C:ubiquitin ligase complex"/>
    <property type="evidence" value="ECO:0007669"/>
    <property type="project" value="TreeGrafter"/>
</dbReference>
<dbReference type="InterPro" id="IPR000571">
    <property type="entry name" value="Znf_CCCH"/>
</dbReference>
<dbReference type="SUPFAM" id="SSF54928">
    <property type="entry name" value="RNA-binding domain, RBD"/>
    <property type="match status" value="1"/>
</dbReference>
<dbReference type="PROSITE" id="PS50103">
    <property type="entry name" value="ZF_C3H1"/>
    <property type="match status" value="5"/>
</dbReference>
<feature type="domain" description="RING-type" evidence="13">
    <location>
        <begin position="1220"/>
        <end position="1435"/>
    </location>
</feature>
<feature type="compositionally biased region" description="Pro residues" evidence="9">
    <location>
        <begin position="208"/>
        <end position="225"/>
    </location>
</feature>
<feature type="domain" description="C3H1-type" evidence="11">
    <location>
        <begin position="578"/>
        <end position="604"/>
    </location>
</feature>
<feature type="domain" description="C3H1-type" evidence="11">
    <location>
        <begin position="268"/>
        <end position="295"/>
    </location>
</feature>
<feature type="region of interest" description="Disordered" evidence="9">
    <location>
        <begin position="192"/>
        <end position="251"/>
    </location>
</feature>
<name>A0A6G6FQF7_9APHY</name>
<dbReference type="Pfam" id="PF01485">
    <property type="entry name" value="IBR"/>
    <property type="match status" value="1"/>
</dbReference>
<evidence type="ECO:0000259" key="13">
    <source>
        <dbReference type="PROSITE" id="PS51873"/>
    </source>
</evidence>
<keyword evidence="6" id="KW-0833">Ubl conjugation pathway</keyword>
<feature type="zinc finger region" description="C3H1-type" evidence="8">
    <location>
        <begin position="578"/>
        <end position="604"/>
    </location>
</feature>
<feature type="compositionally biased region" description="Pro residues" evidence="9">
    <location>
        <begin position="654"/>
        <end position="664"/>
    </location>
</feature>
<feature type="zinc finger region" description="C3H1-type" evidence="8">
    <location>
        <begin position="268"/>
        <end position="295"/>
    </location>
</feature>
<sequence>MTKEHRTGRGGATVPSSINNSVPGQSQSSGMAGQGVGHPMIICRTSGGPTARLMDLPQQHMNTHDGRGRPRGDLRQPPEQYILPPDVAKISKQEICRDFAMRGNCRLENRCPRSHVVGGGRDAVATTGSLASVLHPGVQARQVSLSPQIQVSPTVRIVGNIYTDRLNQTHRLHAHPDSSATAPMMRAPAVVRSIKKKPPAHSRHEHPPPPPPPVQKLSFPPPPPLTQKSSPSPLPSSLPLPHNATVQPENLDVERLSRAAELDPRPSRRMDVVCQWFQKGRCYAGELCPNTHIYLLPQECITQLLPPPPKPVARKIPATIRHSAPDGSIHEREVCKLGARGLCRKGDSCRYVHLSEAELDRPAAPGVSENREPQFTANIVAVSNSGSTDESDTTKSPARKKTRSKPRAVCRMYFRKQRCYKLPCRYSHDVLDLADQLPPQDDLVMKHADAIRDALKKRQATQSTAETSKASTTSQPPPVADTAKKRQKKPSKPGTDAAASSQETDDASSNPIPRMSKGKGRAEDNSHVYSSKNVSMSQKMEDDITDASSRVSYHSVQDSCINTQTGITAEPVTSHYARTVKNPCFEFILGRCKYLNCRSSHDIDEAMRWEFHKNSSRPQRASGAPVTGMCSQQAFSSDGPVHDRGDTRRHESVNPPPKQAPMVPPGLGLEMQYANARTDRAQTRPSDEAITITVLDSTKATFGPGFVITHIITGFECRQIILQDVPDSVKPAALTKELEVFGSVTAVIMLDSDQVDDTATFKVTFGSGEAAGNAVAALKGRRLFEHDVTARLVQNTSNALGGGVLNDGDVLFELPTPCHTGFVGYTTEEFAEKAIEYAQNINLGPLQIIAEQYQGIPNVGTYNVRFRNIPPHFTADDVKKHFVDRFIQTQHEKRSKKRGGKKRTKGKQAEETNNDVEQTVEICEGVMIQRGKYNSLQGAFQGLKRMLQEYDEDVSINVLPPPYRKFIRVWAHFSNADMASKACAALDRYCPRFVGKGRIFAAHYKTMRYQLPSSIFDVLKVDIDLLRSYIHDDHNTTLSVIDKRPSLGPGASVIVKLVSRNMESLTKAKATFEHLLRGEKVKDNGKILWNDYFASRAGQAFLQALEKENPTVKISGDVRRRTIALFGVRGDRERVRDLIVHRVRALKSELTHRYPVPDLLIGVFMSADLVDLQRELGHDNVWFDLSSKQLVIRGDEDVQKVAQLAILHVRQRYPRRNAGGATLCPVCLDNVSHPVTLACGHTWCKACLAGYLNASVDTKTFPLTCLADSARCAQPIALATAQRLLSTEEFDRVVHAAFAAHVQQRPAEFHYCPTPDCPQIYRTAASAAAARAGAALLQCPSCLVRVCAHCNAEAHENTSCQAANPEDEELFELWKTGHDVKHCPHCKVPIERAAGCNHMTCVSCKIHICWACLATFAQSGEVYEHMRSIHGGIGL</sequence>
<dbReference type="PROSITE" id="PS51873">
    <property type="entry name" value="TRIAD"/>
    <property type="match status" value="1"/>
</dbReference>
<dbReference type="EMBL" id="MK805256">
    <property type="protein sequence ID" value="QIE48529.1"/>
    <property type="molecule type" value="mRNA"/>
</dbReference>
<dbReference type="Gene3D" id="3.30.40.10">
    <property type="entry name" value="Zinc/RING finger domain, C3HC4 (zinc finger)"/>
    <property type="match status" value="1"/>
</dbReference>
<dbReference type="SMART" id="SM00356">
    <property type="entry name" value="ZnF_C3H1"/>
    <property type="match status" value="5"/>
</dbReference>
<feature type="zinc finger region" description="C3H1-type" evidence="8">
    <location>
        <begin position="334"/>
        <end position="356"/>
    </location>
</feature>
<evidence type="ECO:0000256" key="3">
    <source>
        <dbReference type="ARBA" id="ARBA00022723"/>
    </source>
</evidence>
<dbReference type="SMART" id="SM00647">
    <property type="entry name" value="IBR"/>
    <property type="match status" value="1"/>
</dbReference>
<keyword evidence="2" id="KW-0808">Transferase</keyword>
<dbReference type="PROSITE" id="PS50157">
    <property type="entry name" value="ZINC_FINGER_C2H2_2"/>
    <property type="match status" value="1"/>
</dbReference>
<feature type="domain" description="RING-type" evidence="10">
    <location>
        <begin position="1224"/>
        <end position="1269"/>
    </location>
</feature>
<organism evidence="14">
    <name type="scientific">Trametes gibbosa</name>
    <dbReference type="NCBI Taxonomy" id="160864"/>
    <lineage>
        <taxon>Eukaryota</taxon>
        <taxon>Fungi</taxon>
        <taxon>Dikarya</taxon>
        <taxon>Basidiomycota</taxon>
        <taxon>Agaricomycotina</taxon>
        <taxon>Agaricomycetes</taxon>
        <taxon>Polyporales</taxon>
        <taxon>Polyporaceae</taxon>
        <taxon>Trametes</taxon>
    </lineage>
</organism>
<evidence type="ECO:0000256" key="5">
    <source>
        <dbReference type="ARBA" id="ARBA00022771"/>
    </source>
</evidence>
<feature type="compositionally biased region" description="Polar residues" evidence="9">
    <location>
        <begin position="14"/>
        <end position="23"/>
    </location>
</feature>
<dbReference type="CDD" id="cd00590">
    <property type="entry name" value="RRM_SF"/>
    <property type="match status" value="1"/>
</dbReference>
<dbReference type="InterPro" id="IPR044066">
    <property type="entry name" value="TRIAD_supradom"/>
</dbReference>
<evidence type="ECO:0000256" key="1">
    <source>
        <dbReference type="ARBA" id="ARBA00004906"/>
    </source>
</evidence>
<feature type="region of interest" description="Disordered" evidence="9">
    <location>
        <begin position="381"/>
        <end position="406"/>
    </location>
</feature>
<accession>A0A6G6FQF7</accession>
<feature type="zinc finger region" description="C3H1-type" evidence="8">
    <location>
        <begin position="90"/>
        <end position="118"/>
    </location>
</feature>
<dbReference type="PROSITE" id="PS00028">
    <property type="entry name" value="ZINC_FINGER_C2H2_1"/>
    <property type="match status" value="1"/>
</dbReference>
<feature type="region of interest" description="Disordered" evidence="9">
    <location>
        <begin position="455"/>
        <end position="542"/>
    </location>
</feature>
<dbReference type="GO" id="GO:0097039">
    <property type="term" value="P:protein linear polyubiquitination"/>
    <property type="evidence" value="ECO:0007669"/>
    <property type="project" value="TreeGrafter"/>
</dbReference>
<evidence type="ECO:0000259" key="10">
    <source>
        <dbReference type="PROSITE" id="PS50089"/>
    </source>
</evidence>
<feature type="compositionally biased region" description="Basic and acidic residues" evidence="9">
    <location>
        <begin position="62"/>
        <end position="76"/>
    </location>
</feature>
<dbReference type="GO" id="GO:0043130">
    <property type="term" value="F:ubiquitin binding"/>
    <property type="evidence" value="ECO:0007669"/>
    <property type="project" value="TreeGrafter"/>
</dbReference>
<feature type="region of interest" description="Disordered" evidence="9">
    <location>
        <begin position="614"/>
        <end position="664"/>
    </location>
</feature>
<feature type="compositionally biased region" description="Basic residues" evidence="9">
    <location>
        <begin position="397"/>
        <end position="406"/>
    </location>
</feature>
<evidence type="ECO:0000256" key="8">
    <source>
        <dbReference type="PROSITE-ProRule" id="PRU00723"/>
    </source>
</evidence>
<dbReference type="Gene3D" id="4.10.1000.10">
    <property type="entry name" value="Zinc finger, CCCH-type"/>
    <property type="match status" value="1"/>
</dbReference>
<evidence type="ECO:0000256" key="9">
    <source>
        <dbReference type="SAM" id="MobiDB-lite"/>
    </source>
</evidence>
<feature type="domain" description="C3H1-type" evidence="11">
    <location>
        <begin position="334"/>
        <end position="356"/>
    </location>
</feature>
<dbReference type="CDD" id="cd20335">
    <property type="entry name" value="BRcat_RBR"/>
    <property type="match status" value="1"/>
</dbReference>
<dbReference type="InterPro" id="IPR013087">
    <property type="entry name" value="Znf_C2H2_type"/>
</dbReference>
<dbReference type="InterPro" id="IPR001841">
    <property type="entry name" value="Znf_RING"/>
</dbReference>
<dbReference type="GO" id="GO:0043161">
    <property type="term" value="P:proteasome-mediated ubiquitin-dependent protein catabolic process"/>
    <property type="evidence" value="ECO:0007669"/>
    <property type="project" value="TreeGrafter"/>
</dbReference>
<feature type="compositionally biased region" description="Basic and acidic residues" evidence="9">
    <location>
        <begin position="640"/>
        <end position="652"/>
    </location>
</feature>
<dbReference type="PROSITE" id="PS50089">
    <property type="entry name" value="ZF_RING_2"/>
    <property type="match status" value="1"/>
</dbReference>
<evidence type="ECO:0000259" key="12">
    <source>
        <dbReference type="PROSITE" id="PS50157"/>
    </source>
</evidence>
<evidence type="ECO:0000256" key="7">
    <source>
        <dbReference type="ARBA" id="ARBA00022833"/>
    </source>
</evidence>
<dbReference type="InterPro" id="IPR027370">
    <property type="entry name" value="Znf-RING_euk"/>
</dbReference>
<feature type="zinc finger region" description="C3H1-type" evidence="8">
    <location>
        <begin position="404"/>
        <end position="431"/>
    </location>
</feature>
<dbReference type="InterPro" id="IPR002867">
    <property type="entry name" value="IBR_dom"/>
</dbReference>
<feature type="compositionally biased region" description="Basic residues" evidence="9">
    <location>
        <begin position="893"/>
        <end position="906"/>
    </location>
</feature>
<feature type="domain" description="C3H1-type" evidence="11">
    <location>
        <begin position="90"/>
        <end position="118"/>
    </location>
</feature>
<feature type="compositionally biased region" description="Polar residues" evidence="9">
    <location>
        <begin position="498"/>
        <end position="511"/>
    </location>
</feature>
<evidence type="ECO:0000259" key="11">
    <source>
        <dbReference type="PROSITE" id="PS50103"/>
    </source>
</evidence>
<dbReference type="Pfam" id="PF00642">
    <property type="entry name" value="zf-CCCH"/>
    <property type="match status" value="1"/>
</dbReference>
<feature type="compositionally biased region" description="Low complexity" evidence="9">
    <location>
        <begin position="460"/>
        <end position="474"/>
    </location>
</feature>
<feature type="region of interest" description="Disordered" evidence="9">
    <location>
        <begin position="1"/>
        <end position="38"/>
    </location>
</feature>
<feature type="region of interest" description="Disordered" evidence="9">
    <location>
        <begin position="60"/>
        <end position="80"/>
    </location>
</feature>
<feature type="compositionally biased region" description="Polar residues" evidence="9">
    <location>
        <begin position="527"/>
        <end position="538"/>
    </location>
</feature>
<dbReference type="Gene3D" id="1.20.120.1750">
    <property type="match status" value="1"/>
</dbReference>
<dbReference type="GO" id="GO:0008270">
    <property type="term" value="F:zinc ion binding"/>
    <property type="evidence" value="ECO:0007669"/>
    <property type="project" value="UniProtKB-KW"/>
</dbReference>
<dbReference type="InterPro" id="IPR013083">
    <property type="entry name" value="Znf_RING/FYVE/PHD"/>
</dbReference>
<evidence type="ECO:0000256" key="2">
    <source>
        <dbReference type="ARBA" id="ARBA00022679"/>
    </source>
</evidence>
<feature type="compositionally biased region" description="Basic residues" evidence="9">
    <location>
        <begin position="193"/>
        <end position="204"/>
    </location>
</feature>
<dbReference type="Pfam" id="PF22191">
    <property type="entry name" value="IBR_1"/>
    <property type="match status" value="1"/>
</dbReference>
<comment type="pathway">
    <text evidence="1">Protein modification; protein ubiquitination.</text>
</comment>
<dbReference type="SUPFAM" id="SSF57850">
    <property type="entry name" value="RING/U-box"/>
    <property type="match status" value="2"/>
</dbReference>
<feature type="region of interest" description="Disordered" evidence="9">
    <location>
        <begin position="889"/>
        <end position="913"/>
    </location>
</feature>
<keyword evidence="4" id="KW-0677">Repeat</keyword>
<dbReference type="SMART" id="SM00184">
    <property type="entry name" value="RING"/>
    <property type="match status" value="1"/>
</dbReference>
<evidence type="ECO:0000313" key="14">
    <source>
        <dbReference type="EMBL" id="QIE48529.1"/>
    </source>
</evidence>
<dbReference type="InterPro" id="IPR051628">
    <property type="entry name" value="LUBAC_E3_Ligases"/>
</dbReference>
<keyword evidence="5 8" id="KW-0863">Zinc-finger</keyword>
<keyword evidence="3 8" id="KW-0479">Metal-binding</keyword>
<dbReference type="InterPro" id="IPR035979">
    <property type="entry name" value="RBD_domain_sf"/>
</dbReference>
<dbReference type="PANTHER" id="PTHR22770">
    <property type="entry name" value="UBIQUITIN CONJUGATING ENZYME 7 INTERACTING PROTEIN-RELATED"/>
    <property type="match status" value="1"/>
</dbReference>
<keyword evidence="7 8" id="KW-0862">Zinc</keyword>
<dbReference type="GO" id="GO:0003676">
    <property type="term" value="F:nucleic acid binding"/>
    <property type="evidence" value="ECO:0007669"/>
    <property type="project" value="InterPro"/>
</dbReference>
<dbReference type="PANTHER" id="PTHR22770:SF13">
    <property type="entry name" value="RING-TYPE DOMAIN-CONTAINING PROTEIN"/>
    <property type="match status" value="1"/>
</dbReference>
<feature type="domain" description="C2H2-type" evidence="12">
    <location>
        <begin position="1407"/>
        <end position="1432"/>
    </location>
</feature>
<protein>
    <submittedName>
        <fullName evidence="14">Uncharacterized protein</fullName>
    </submittedName>
</protein>